<proteinExistence type="predicted"/>
<protein>
    <submittedName>
        <fullName evidence="4">Sugar phosphorylase</fullName>
        <ecNumber evidence="4">2.4.1.-</ecNumber>
    </submittedName>
</protein>
<gene>
    <name evidence="4" type="ORF">ACFOES_03395</name>
</gene>
<comment type="caution">
    <text evidence="4">The sequence shown here is derived from an EMBL/GenBank/DDBJ whole genome shotgun (WGS) entry which is preliminary data.</text>
</comment>
<dbReference type="SUPFAM" id="SSF51445">
    <property type="entry name" value="(Trans)glycosidases"/>
    <property type="match status" value="1"/>
</dbReference>
<dbReference type="RefSeq" id="WP_377832995.1">
    <property type="nucleotide sequence ID" value="NZ_JBHRSK010000004.1"/>
</dbReference>
<dbReference type="InterPro" id="IPR033746">
    <property type="entry name" value="GGa_phosphorylase"/>
</dbReference>
<dbReference type="GO" id="GO:0016757">
    <property type="term" value="F:glycosyltransferase activity"/>
    <property type="evidence" value="ECO:0007669"/>
    <property type="project" value="UniProtKB-KW"/>
</dbReference>
<evidence type="ECO:0000313" key="5">
    <source>
        <dbReference type="Proteomes" id="UP001595443"/>
    </source>
</evidence>
<sequence>MPRKLRERLTQLVASIYPDAGAEELAESFARSFWPGEHRPRRRGRVTGNTLWTQRDSYVITYGNSITDGEHKPLDLLRDFASRYLSDTIRGIHILPYFPFTSDDGFAVTDYFAVNSQLGAWEDISRIAGEFKLMSDLVLNHCSSQSMWFSEYLQGHEPYDTFFFEADPADDLSQVVRPRAHPLLREVETANGTRHVWCTFSHDQVDLNFANPEVLRTFLQVLRFHIDRGVRTVRLDAVAFLWKEVGTPCIHLRQTHEIVRLMRLLVDYDAVPVVLITETNVPKAENLSYFGNRNEAHVVYNFSLPPLILHALLTGSSQYLRTWQMAMPPAQLGCAYFNFTASHDGIGLRPAEGLIPDQEIGQMIGTVEEFGGRVSMRRMPDGSEKPYELNVSLFDALKGTVRGKDELNVPRFLCSQAIAMALEGIPAFYIHSLLATGNDYDGVEKLGYNRAINRHRWDYAALQERLADPESTTARVFEELKRMIRIRARQVAFHPNATQFTLQLGDAIFGFWRQSIDRAQSIFILANVTDEEVAIPSVSLNLIDGHDWYDLLSGDQIDEHHGEIVLAPYQSRWITNGRV</sequence>
<name>A0ABV7ACS1_9RHOB</name>
<dbReference type="InterPro" id="IPR006047">
    <property type="entry name" value="GH13_cat_dom"/>
</dbReference>
<dbReference type="CDD" id="cd11356">
    <property type="entry name" value="AmyAc_Sucrose_phosphorylase-like_1"/>
    <property type="match status" value="1"/>
</dbReference>
<keyword evidence="1 4" id="KW-0328">Glycosyltransferase</keyword>
<dbReference type="InterPro" id="IPR045857">
    <property type="entry name" value="O16G_dom_2"/>
</dbReference>
<dbReference type="Gene3D" id="3.90.400.10">
    <property type="entry name" value="Oligo-1,6-glucosidase, Domain 2"/>
    <property type="match status" value="1"/>
</dbReference>
<dbReference type="PANTHER" id="PTHR38784:SF1">
    <property type="entry name" value="SUCROSE PHOSPHORYLASE"/>
    <property type="match status" value="1"/>
</dbReference>
<evidence type="ECO:0000256" key="1">
    <source>
        <dbReference type="ARBA" id="ARBA00022676"/>
    </source>
</evidence>
<dbReference type="EC" id="2.4.1.-" evidence="4"/>
<keyword evidence="2 4" id="KW-0808">Transferase</keyword>
<reference evidence="5" key="1">
    <citation type="journal article" date="2019" name="Int. J. Syst. Evol. Microbiol.">
        <title>The Global Catalogue of Microorganisms (GCM) 10K type strain sequencing project: providing services to taxonomists for standard genome sequencing and annotation.</title>
        <authorList>
            <consortium name="The Broad Institute Genomics Platform"/>
            <consortium name="The Broad Institute Genome Sequencing Center for Infectious Disease"/>
            <person name="Wu L."/>
            <person name="Ma J."/>
        </authorList>
    </citation>
    <scope>NUCLEOTIDE SEQUENCE [LARGE SCALE GENOMIC DNA]</scope>
    <source>
        <strain evidence="5">KCTC 62192</strain>
    </source>
</reference>
<evidence type="ECO:0000259" key="3">
    <source>
        <dbReference type="SMART" id="SM00642"/>
    </source>
</evidence>
<dbReference type="Pfam" id="PF00128">
    <property type="entry name" value="Alpha-amylase"/>
    <property type="match status" value="1"/>
</dbReference>
<evidence type="ECO:0000313" key="4">
    <source>
        <dbReference type="EMBL" id="MFC2967126.1"/>
    </source>
</evidence>
<dbReference type="Gene3D" id="3.20.20.80">
    <property type="entry name" value="Glycosidases"/>
    <property type="match status" value="1"/>
</dbReference>
<keyword evidence="5" id="KW-1185">Reference proteome</keyword>
<dbReference type="InterPro" id="IPR013780">
    <property type="entry name" value="Glyco_hydro_b"/>
</dbReference>
<evidence type="ECO:0000256" key="2">
    <source>
        <dbReference type="ARBA" id="ARBA00022679"/>
    </source>
</evidence>
<organism evidence="4 5">
    <name type="scientific">Acidimangrovimonas pyrenivorans</name>
    <dbReference type="NCBI Taxonomy" id="2030798"/>
    <lineage>
        <taxon>Bacteria</taxon>
        <taxon>Pseudomonadati</taxon>
        <taxon>Pseudomonadota</taxon>
        <taxon>Alphaproteobacteria</taxon>
        <taxon>Rhodobacterales</taxon>
        <taxon>Paracoccaceae</taxon>
        <taxon>Acidimangrovimonas</taxon>
    </lineage>
</organism>
<dbReference type="PANTHER" id="PTHR38784">
    <property type="entry name" value="SUCROSE PHOSPHORYLASE"/>
    <property type="match status" value="1"/>
</dbReference>
<dbReference type="Proteomes" id="UP001595443">
    <property type="component" value="Unassembled WGS sequence"/>
</dbReference>
<dbReference type="EMBL" id="JBHRSK010000004">
    <property type="protein sequence ID" value="MFC2967126.1"/>
    <property type="molecule type" value="Genomic_DNA"/>
</dbReference>
<dbReference type="InterPro" id="IPR016377">
    <property type="entry name" value="Sucrose_GGa_phosphorylase-rel"/>
</dbReference>
<dbReference type="Gene3D" id="2.60.40.1180">
    <property type="entry name" value="Golgi alpha-mannosidase II"/>
    <property type="match status" value="1"/>
</dbReference>
<feature type="domain" description="Glycosyl hydrolase family 13 catalytic" evidence="3">
    <location>
        <begin position="56"/>
        <end position="487"/>
    </location>
</feature>
<dbReference type="PIRSF" id="PIRSF003059">
    <property type="entry name" value="Sucrose_phosphorylase"/>
    <property type="match status" value="1"/>
</dbReference>
<dbReference type="InterPro" id="IPR017853">
    <property type="entry name" value="GH"/>
</dbReference>
<dbReference type="SMART" id="SM00642">
    <property type="entry name" value="Aamy"/>
    <property type="match status" value="1"/>
</dbReference>
<accession>A0ABV7ACS1</accession>